<keyword evidence="2" id="KW-1185">Reference proteome</keyword>
<sequence>MSSFARIVLYSQQTAMRRFRNKQPFLDSNLAAFTNGKYIYKLFSFHNIRLNIVAKNSKRLIQLPKRTKTPLLNISLVSQNVRKGQR</sequence>
<dbReference type="EMBL" id="FZQP02006221">
    <property type="protein sequence ID" value="VVD02667.1"/>
    <property type="molecule type" value="Genomic_DNA"/>
</dbReference>
<evidence type="ECO:0000313" key="2">
    <source>
        <dbReference type="Proteomes" id="UP000324832"/>
    </source>
</evidence>
<organism evidence="1 2">
    <name type="scientific">Leptidea sinapis</name>
    <dbReference type="NCBI Taxonomy" id="189913"/>
    <lineage>
        <taxon>Eukaryota</taxon>
        <taxon>Metazoa</taxon>
        <taxon>Ecdysozoa</taxon>
        <taxon>Arthropoda</taxon>
        <taxon>Hexapoda</taxon>
        <taxon>Insecta</taxon>
        <taxon>Pterygota</taxon>
        <taxon>Neoptera</taxon>
        <taxon>Endopterygota</taxon>
        <taxon>Lepidoptera</taxon>
        <taxon>Glossata</taxon>
        <taxon>Ditrysia</taxon>
        <taxon>Papilionoidea</taxon>
        <taxon>Pieridae</taxon>
        <taxon>Dismorphiinae</taxon>
        <taxon>Leptidea</taxon>
    </lineage>
</organism>
<gene>
    <name evidence="1" type="ORF">LSINAPIS_LOCUS12834</name>
</gene>
<evidence type="ECO:0000313" key="1">
    <source>
        <dbReference type="EMBL" id="VVD02667.1"/>
    </source>
</evidence>
<proteinExistence type="predicted"/>
<dbReference type="AlphaFoldDB" id="A0A5E4QYF2"/>
<reference evidence="1 2" key="1">
    <citation type="submission" date="2017-07" db="EMBL/GenBank/DDBJ databases">
        <authorList>
            <person name="Talla V."/>
            <person name="Backstrom N."/>
        </authorList>
    </citation>
    <scope>NUCLEOTIDE SEQUENCE [LARGE SCALE GENOMIC DNA]</scope>
</reference>
<accession>A0A5E4QYF2</accession>
<dbReference type="Proteomes" id="UP000324832">
    <property type="component" value="Unassembled WGS sequence"/>
</dbReference>
<name>A0A5E4QYF2_9NEOP</name>
<protein>
    <submittedName>
        <fullName evidence="1">Uncharacterized protein</fullName>
    </submittedName>
</protein>